<evidence type="ECO:0000313" key="1">
    <source>
        <dbReference type="EMBL" id="RDV15269.1"/>
    </source>
</evidence>
<keyword evidence="2" id="KW-1185">Reference proteome</keyword>
<name>A0A3D8LCV6_9BACT</name>
<comment type="caution">
    <text evidence="1">The sequence shown here is derived from an EMBL/GenBank/DDBJ whole genome shotgun (WGS) entry which is preliminary data.</text>
</comment>
<evidence type="ECO:0000313" key="2">
    <source>
        <dbReference type="Proteomes" id="UP000256708"/>
    </source>
</evidence>
<proteinExistence type="predicted"/>
<dbReference type="AlphaFoldDB" id="A0A3D8LCV6"/>
<dbReference type="Proteomes" id="UP000256708">
    <property type="component" value="Unassembled WGS sequence"/>
</dbReference>
<organism evidence="1 2">
    <name type="scientific">Pontibacter diazotrophicus</name>
    <dbReference type="NCBI Taxonomy" id="1400979"/>
    <lineage>
        <taxon>Bacteria</taxon>
        <taxon>Pseudomonadati</taxon>
        <taxon>Bacteroidota</taxon>
        <taxon>Cytophagia</taxon>
        <taxon>Cytophagales</taxon>
        <taxon>Hymenobacteraceae</taxon>
        <taxon>Pontibacter</taxon>
    </lineage>
</organism>
<gene>
    <name evidence="1" type="ORF">DXT99_10940</name>
</gene>
<sequence length="337" mass="37347">MESLTEQIELTVFESLKSLEHLEDLNEQITRYQTGDVTAEVAAYDVEKRKTIDKTYKVSRSDMLNIENKFGKVHINTWDRNEVHVKVDIIARCVTESMAQEILDKIKVLESREGSTISFRTRIEPMRVSGNNNKSFEVNYTISMPEENALTVKNTFGDVYLAALKGKADINVKHGALKCDRLSNSGNIVTLAYGSGSCGYFNGGSMDVSYGDMNVEGANGLQGSSKFSDFKIGSLGETMEMDVKYGTFAVNNISKNIRKITLSSGFTPISLTFDPNTAFNFDVNVQFGDFRFDKSLVNITSLEKGHTSAEYRGAYGGTSPKGLVSVNSKYGDVKFMK</sequence>
<dbReference type="OrthoDB" id="1117657at2"/>
<reference evidence="2" key="1">
    <citation type="submission" date="2018-08" db="EMBL/GenBank/DDBJ databases">
        <authorList>
            <person name="Liu Z.-W."/>
            <person name="Du Z.-J."/>
        </authorList>
    </citation>
    <scope>NUCLEOTIDE SEQUENCE [LARGE SCALE GENOMIC DNA]</scope>
    <source>
        <strain evidence="2">H4X</strain>
    </source>
</reference>
<protein>
    <submittedName>
        <fullName evidence="1">Uncharacterized protein</fullName>
    </submittedName>
</protein>
<dbReference type="EMBL" id="QRGR01000010">
    <property type="protein sequence ID" value="RDV15269.1"/>
    <property type="molecule type" value="Genomic_DNA"/>
</dbReference>
<accession>A0A3D8LCV6</accession>